<gene>
    <name evidence="2" type="ORF">CMTB2_05437</name>
</gene>
<comment type="caution">
    <text evidence="2">The sequence shown here is derived from an EMBL/GenBank/DDBJ whole genome shotgun (WGS) entry which is preliminary data.</text>
</comment>
<dbReference type="AlphaFoldDB" id="A0AAI9AG62"/>
<keyword evidence="1" id="KW-0472">Membrane</keyword>
<keyword evidence="1" id="KW-1133">Transmembrane helix</keyword>
<organism evidence="2 3">
    <name type="scientific">Caminibacter mediatlanticus TB-2</name>
    <dbReference type="NCBI Taxonomy" id="391592"/>
    <lineage>
        <taxon>Bacteria</taxon>
        <taxon>Pseudomonadati</taxon>
        <taxon>Campylobacterota</taxon>
        <taxon>Epsilonproteobacteria</taxon>
        <taxon>Nautiliales</taxon>
        <taxon>Nautiliaceae</taxon>
        <taxon>Caminibacter</taxon>
    </lineage>
</organism>
<accession>A0AAI9AG62</accession>
<feature type="transmembrane region" description="Helical" evidence="1">
    <location>
        <begin position="33"/>
        <end position="54"/>
    </location>
</feature>
<evidence type="ECO:0000256" key="1">
    <source>
        <dbReference type="SAM" id="Phobius"/>
    </source>
</evidence>
<dbReference type="EMBL" id="ABCJ01000017">
    <property type="protein sequence ID" value="EDM22905.1"/>
    <property type="molecule type" value="Genomic_DNA"/>
</dbReference>
<protein>
    <submittedName>
        <fullName evidence="2">Uncharacterized protein</fullName>
    </submittedName>
</protein>
<reference evidence="2 3" key="1">
    <citation type="journal article" date="2011" name="Stand. Genomic Sci.">
        <title>Draft genome sequence of Caminibacter mediatlanticus strain TB-2, an epsilonproteobacterium isolated from a deep-sea hydrothermal vent.</title>
        <authorList>
            <person name="Giovannelli D."/>
            <person name="Ferriera S."/>
            <person name="Johnson J."/>
            <person name="Kravitz S."/>
            <person name="Perez-Rodriguez I."/>
            <person name="Ricci J."/>
            <person name="O'Brien C."/>
            <person name="Voordeckers J.W."/>
            <person name="Bini E."/>
            <person name="Vetriani C."/>
        </authorList>
    </citation>
    <scope>NUCLEOTIDE SEQUENCE [LARGE SCALE GENOMIC DNA]</scope>
    <source>
        <strain evidence="2 3">TB-2</strain>
    </source>
</reference>
<evidence type="ECO:0000313" key="2">
    <source>
        <dbReference type="EMBL" id="EDM22905.1"/>
    </source>
</evidence>
<feature type="transmembrane region" description="Helical" evidence="1">
    <location>
        <begin position="61"/>
        <end position="77"/>
    </location>
</feature>
<sequence length="78" mass="9239">MKKILLISYQDEKIKPIIHSIIPYFLLFGLSNFNLWLGITTALLYWAVVFFVYFEIKKKEPFIIIISFLFFSMLISGI</sequence>
<dbReference type="RefSeq" id="WP_007475719.1">
    <property type="nucleotide sequence ID" value="NZ_ABCJ01000017.1"/>
</dbReference>
<name>A0AAI9AG62_9BACT</name>
<keyword evidence="1" id="KW-0812">Transmembrane</keyword>
<dbReference type="Proteomes" id="UP000003288">
    <property type="component" value="Unassembled WGS sequence"/>
</dbReference>
<evidence type="ECO:0000313" key="3">
    <source>
        <dbReference type="Proteomes" id="UP000003288"/>
    </source>
</evidence>
<proteinExistence type="predicted"/>